<protein>
    <recommendedName>
        <fullName evidence="6">Prolyl 4-hydroxylase subunit alpha-2</fullName>
    </recommendedName>
</protein>
<keyword evidence="1" id="KW-0732">Signal</keyword>
<proteinExistence type="predicted"/>
<evidence type="ECO:0000313" key="4">
    <source>
        <dbReference type="EMBL" id="CAH1970363.1"/>
    </source>
</evidence>
<feature type="chain" id="PRO_5040184587" description="Prolyl 4-hydroxylase subunit alpha-2" evidence="1">
    <location>
        <begin position="20"/>
        <end position="293"/>
    </location>
</feature>
<accession>A0A9P0KGJ8</accession>
<gene>
    <name evidence="4" type="ORF">ACAOBT_LOCUS8883</name>
</gene>
<dbReference type="Pfam" id="PF08336">
    <property type="entry name" value="P4Ha_N"/>
    <property type="match status" value="1"/>
</dbReference>
<dbReference type="InterPro" id="IPR011990">
    <property type="entry name" value="TPR-like_helical_dom_sf"/>
</dbReference>
<feature type="domain" description="Prolyl 4-hydroxylase peptide-substrate-binding" evidence="3">
    <location>
        <begin position="167"/>
        <end position="255"/>
    </location>
</feature>
<comment type="caution">
    <text evidence="4">The sequence shown here is derived from an EMBL/GenBank/DDBJ whole genome shotgun (WGS) entry which is preliminary data.</text>
</comment>
<evidence type="ECO:0000256" key="1">
    <source>
        <dbReference type="SAM" id="SignalP"/>
    </source>
</evidence>
<dbReference type="GO" id="GO:0005783">
    <property type="term" value="C:endoplasmic reticulum"/>
    <property type="evidence" value="ECO:0007669"/>
    <property type="project" value="InterPro"/>
</dbReference>
<reference evidence="4" key="1">
    <citation type="submission" date="2022-03" db="EMBL/GenBank/DDBJ databases">
        <authorList>
            <person name="Sayadi A."/>
        </authorList>
    </citation>
    <scope>NUCLEOTIDE SEQUENCE</scope>
</reference>
<feature type="domain" description="Prolyl 4-hydroxylase N-terminal" evidence="2">
    <location>
        <begin position="25"/>
        <end position="157"/>
    </location>
</feature>
<dbReference type="FunFam" id="1.25.40.10:FF:000006">
    <property type="entry name" value="Prolyl 4-hydroxylase subunit alpha 2"/>
    <property type="match status" value="1"/>
</dbReference>
<sequence>MFRCHLLIVPLLFLSQVRCEVFTALADLQELLNTEAVLIHSLENYIRAEELKIDLLKRYADIYNKQHNKATEDVESYVANPLNAYTLVKRMTTDWQEVESLITTDVSKDYMANISYAKENMKFPTDEDLNGAAAAVIRLQDTYRLDTASLARGELNGVKYSSELTAADCFELGRQSYNNGDFYHTLLWMREADERLSREQNKTVDKGEILEYLAFSTYKEGNINLALDLTNKLLEMVPTHERAKGNKVYYEEEIQKGSYKKKGDDETDDIITNEGVTIVRKYIVLSLQWETVW</sequence>
<feature type="signal peptide" evidence="1">
    <location>
        <begin position="1"/>
        <end position="19"/>
    </location>
</feature>
<dbReference type="GO" id="GO:0004656">
    <property type="term" value="F:procollagen-proline 4-dioxygenase activity"/>
    <property type="evidence" value="ECO:0007669"/>
    <property type="project" value="InterPro"/>
</dbReference>
<dbReference type="Proteomes" id="UP001152888">
    <property type="component" value="Unassembled WGS sequence"/>
</dbReference>
<evidence type="ECO:0000259" key="2">
    <source>
        <dbReference type="Pfam" id="PF08336"/>
    </source>
</evidence>
<evidence type="ECO:0000313" key="5">
    <source>
        <dbReference type="Proteomes" id="UP001152888"/>
    </source>
</evidence>
<dbReference type="OrthoDB" id="420380at2759"/>
<dbReference type="InterPro" id="IPR013547">
    <property type="entry name" value="P4H_N"/>
</dbReference>
<dbReference type="Gene3D" id="1.25.40.10">
    <property type="entry name" value="Tetratricopeptide repeat domain"/>
    <property type="match status" value="1"/>
</dbReference>
<dbReference type="Pfam" id="PF23558">
    <property type="entry name" value="TPR_P4H"/>
    <property type="match status" value="1"/>
</dbReference>
<dbReference type="EMBL" id="CAKOFQ010006774">
    <property type="protein sequence ID" value="CAH1970363.1"/>
    <property type="molecule type" value="Genomic_DNA"/>
</dbReference>
<organism evidence="4 5">
    <name type="scientific">Acanthoscelides obtectus</name>
    <name type="common">Bean weevil</name>
    <name type="synonym">Bruchus obtectus</name>
    <dbReference type="NCBI Taxonomy" id="200917"/>
    <lineage>
        <taxon>Eukaryota</taxon>
        <taxon>Metazoa</taxon>
        <taxon>Ecdysozoa</taxon>
        <taxon>Arthropoda</taxon>
        <taxon>Hexapoda</taxon>
        <taxon>Insecta</taxon>
        <taxon>Pterygota</taxon>
        <taxon>Neoptera</taxon>
        <taxon>Endopterygota</taxon>
        <taxon>Coleoptera</taxon>
        <taxon>Polyphaga</taxon>
        <taxon>Cucujiformia</taxon>
        <taxon>Chrysomeloidea</taxon>
        <taxon>Chrysomelidae</taxon>
        <taxon>Bruchinae</taxon>
        <taxon>Bruchini</taxon>
        <taxon>Acanthoscelides</taxon>
    </lineage>
</organism>
<dbReference type="SUPFAM" id="SSF48452">
    <property type="entry name" value="TPR-like"/>
    <property type="match status" value="1"/>
</dbReference>
<dbReference type="InterPro" id="IPR059068">
    <property type="entry name" value="TPR_P4H"/>
</dbReference>
<evidence type="ECO:0000259" key="3">
    <source>
        <dbReference type="Pfam" id="PF23558"/>
    </source>
</evidence>
<dbReference type="Gene3D" id="6.10.140.1460">
    <property type="match status" value="1"/>
</dbReference>
<evidence type="ECO:0008006" key="6">
    <source>
        <dbReference type="Google" id="ProtNLM"/>
    </source>
</evidence>
<keyword evidence="5" id="KW-1185">Reference proteome</keyword>
<dbReference type="AlphaFoldDB" id="A0A9P0KGJ8"/>
<name>A0A9P0KGJ8_ACAOB</name>